<dbReference type="SUPFAM" id="SSF49785">
    <property type="entry name" value="Galactose-binding domain-like"/>
    <property type="match status" value="1"/>
</dbReference>
<sequence length="579" mass="63163">MLPAIRPDKRPRLVNALIVLILALAASTAGVLPAQAASPPPAGDWSLTFEDNFDGTSLNTDKWVTCWNWGTNEQGCNNNPGGRMLSWVMPRNVSVGDGSLQLRTVKEKHTTPWDGRTYDWTSGMVTSDRLDGEGRDSSRFAFKYGYMETRMKMPTGSGVYNAFWTGAEDHSWPPEIDVVEAIADRPDLYHQSVHWPTSSGSDSRTQDYVGPRLNDGDWHTLGILWDPEKIVWYVDGKETTRFTDASKIPAKRLHLLLSTEVWAASTGWTKGPDSSTPAVTTTYVDYVRVWKHDGGDSVTAPPPAKVAPTARFGTAGIGSGTYDKAADGDTTTGFDAADGSNCHTGIDAGGAVTVDTVRYWPRLYQGKRMIGGKFQASNSQSGPWTGLHTVSYWPGDHAFTTVRIANSAAYRYYRYVGPPEGHCNIMEMEFRPAPPTGLANGTYSVVSRASGKAMDVTDMSTADGARVHQWAATGGQNQQWAVTRQSDGSYTLVARHSGKLLDVPGGSTADSVQLQQWPANGASAQRFRIEPVAESHYRLVNVNSNKCVDLRGGSATDGTPIQQYHCNNSAPQQWRFLPV</sequence>
<dbReference type="PANTHER" id="PTHR10963">
    <property type="entry name" value="GLYCOSYL HYDROLASE-RELATED"/>
    <property type="match status" value="1"/>
</dbReference>
<evidence type="ECO:0000256" key="1">
    <source>
        <dbReference type="ARBA" id="ARBA00006865"/>
    </source>
</evidence>
<dbReference type="Gene3D" id="2.60.120.200">
    <property type="match status" value="1"/>
</dbReference>
<dbReference type="CDD" id="cd00161">
    <property type="entry name" value="beta-trefoil_Ricin-like"/>
    <property type="match status" value="1"/>
</dbReference>
<feature type="signal peptide" evidence="2">
    <location>
        <begin position="1"/>
        <end position="36"/>
    </location>
</feature>
<feature type="domain" description="GH16" evidence="3">
    <location>
        <begin position="33"/>
        <end position="295"/>
    </location>
</feature>
<dbReference type="SUPFAM" id="SSF50370">
    <property type="entry name" value="Ricin B-like lectins"/>
    <property type="match status" value="1"/>
</dbReference>
<dbReference type="InterPro" id="IPR050546">
    <property type="entry name" value="Glycosyl_Hydrlase_16"/>
</dbReference>
<protein>
    <recommendedName>
        <fullName evidence="3">GH16 domain-containing protein</fullName>
    </recommendedName>
</protein>
<gene>
    <name evidence="4" type="ORF">GCM10010446_60960</name>
</gene>
<comment type="similarity">
    <text evidence="1">Belongs to the glycosyl hydrolase 16 family.</text>
</comment>
<comment type="caution">
    <text evidence="4">The sequence shown here is derived from an EMBL/GenBank/DDBJ whole genome shotgun (WGS) entry which is preliminary data.</text>
</comment>
<dbReference type="CDD" id="cd08023">
    <property type="entry name" value="GH16_laminarinase_like"/>
    <property type="match status" value="1"/>
</dbReference>
<dbReference type="SMART" id="SM00458">
    <property type="entry name" value="RICIN"/>
    <property type="match status" value="1"/>
</dbReference>
<reference evidence="5" key="1">
    <citation type="journal article" date="2019" name="Int. J. Syst. Evol. Microbiol.">
        <title>The Global Catalogue of Microorganisms (GCM) 10K type strain sequencing project: providing services to taxonomists for standard genome sequencing and annotation.</title>
        <authorList>
            <consortium name="The Broad Institute Genomics Platform"/>
            <consortium name="The Broad Institute Genome Sequencing Center for Infectious Disease"/>
            <person name="Wu L."/>
            <person name="Ma J."/>
        </authorList>
    </citation>
    <scope>NUCLEOTIDE SEQUENCE [LARGE SCALE GENOMIC DNA]</scope>
    <source>
        <strain evidence="5">JCM 9088</strain>
    </source>
</reference>
<dbReference type="EMBL" id="BAAAUD010000060">
    <property type="protein sequence ID" value="GAA2967061.1"/>
    <property type="molecule type" value="Genomic_DNA"/>
</dbReference>
<dbReference type="Pfam" id="PF14200">
    <property type="entry name" value="RicinB_lectin_2"/>
    <property type="match status" value="1"/>
</dbReference>
<dbReference type="InterPro" id="IPR008979">
    <property type="entry name" value="Galactose-bd-like_sf"/>
</dbReference>
<evidence type="ECO:0000313" key="4">
    <source>
        <dbReference type="EMBL" id="GAA2967061.1"/>
    </source>
</evidence>
<dbReference type="PANTHER" id="PTHR10963:SF55">
    <property type="entry name" value="GLYCOSIDE HYDROLASE FAMILY 16 PROTEIN"/>
    <property type="match status" value="1"/>
</dbReference>
<dbReference type="Proteomes" id="UP001500403">
    <property type="component" value="Unassembled WGS sequence"/>
</dbReference>
<name>A0ABP6K7A2_9ACTN</name>
<accession>A0ABP6K7A2</accession>
<keyword evidence="5" id="KW-1185">Reference proteome</keyword>
<evidence type="ECO:0000313" key="5">
    <source>
        <dbReference type="Proteomes" id="UP001500403"/>
    </source>
</evidence>
<keyword evidence="2" id="KW-0732">Signal</keyword>
<dbReference type="Gene3D" id="2.60.120.260">
    <property type="entry name" value="Galactose-binding domain-like"/>
    <property type="match status" value="1"/>
</dbReference>
<evidence type="ECO:0000259" key="3">
    <source>
        <dbReference type="PROSITE" id="PS51762"/>
    </source>
</evidence>
<dbReference type="Gene3D" id="2.80.10.50">
    <property type="match status" value="3"/>
</dbReference>
<dbReference type="PROSITE" id="PS50231">
    <property type="entry name" value="RICIN_B_LECTIN"/>
    <property type="match status" value="1"/>
</dbReference>
<proteinExistence type="inferred from homology"/>
<dbReference type="Pfam" id="PF00722">
    <property type="entry name" value="Glyco_hydro_16"/>
    <property type="match status" value="1"/>
</dbReference>
<dbReference type="SUPFAM" id="SSF49899">
    <property type="entry name" value="Concanavalin A-like lectins/glucanases"/>
    <property type="match status" value="1"/>
</dbReference>
<organism evidence="4 5">
    <name type="scientific">Streptomyces enissocaesilis</name>
    <dbReference type="NCBI Taxonomy" id="332589"/>
    <lineage>
        <taxon>Bacteria</taxon>
        <taxon>Bacillati</taxon>
        <taxon>Actinomycetota</taxon>
        <taxon>Actinomycetes</taxon>
        <taxon>Kitasatosporales</taxon>
        <taxon>Streptomycetaceae</taxon>
        <taxon>Streptomyces</taxon>
        <taxon>Streptomyces rochei group</taxon>
    </lineage>
</organism>
<evidence type="ECO:0000256" key="2">
    <source>
        <dbReference type="SAM" id="SignalP"/>
    </source>
</evidence>
<dbReference type="InterPro" id="IPR035992">
    <property type="entry name" value="Ricin_B-like_lectins"/>
</dbReference>
<dbReference type="InterPro" id="IPR000757">
    <property type="entry name" value="Beta-glucanase-like"/>
</dbReference>
<feature type="chain" id="PRO_5045312936" description="GH16 domain-containing protein" evidence="2">
    <location>
        <begin position="37"/>
        <end position="579"/>
    </location>
</feature>
<dbReference type="RefSeq" id="WP_344499581.1">
    <property type="nucleotide sequence ID" value="NZ_BAAAUD010000060.1"/>
</dbReference>
<dbReference type="InterPro" id="IPR000772">
    <property type="entry name" value="Ricin_B_lectin"/>
</dbReference>
<dbReference type="PROSITE" id="PS51762">
    <property type="entry name" value="GH16_2"/>
    <property type="match status" value="1"/>
</dbReference>
<dbReference type="InterPro" id="IPR013320">
    <property type="entry name" value="ConA-like_dom_sf"/>
</dbReference>